<gene>
    <name evidence="1" type="ORF">GCM10011309_26460</name>
</gene>
<dbReference type="RefSeq" id="WP_189587018.1">
    <property type="nucleotide sequence ID" value="NZ_BMYV01000003.1"/>
</dbReference>
<accession>A0A918KUN4</accession>
<comment type="caution">
    <text evidence="1">The sequence shown here is derived from an EMBL/GenBank/DDBJ whole genome shotgun (WGS) entry which is preliminary data.</text>
</comment>
<evidence type="ECO:0000313" key="2">
    <source>
        <dbReference type="Proteomes" id="UP000600865"/>
    </source>
</evidence>
<name>A0A918KUN4_9PROT</name>
<sequence length="314" mass="35842">MLNPHSTRLLPRLQGADKYKITGIASKCDWVILTDYGLPHTHFHKNKTEGAPKTIFLSLRYHERALQYFTETILPQIDSAFTLISGSSDATVPFQVDKRWVPLNAQNRRRVKMILDHPHLHHWVAENADNVSHPLMSPLPLGLVYSDAPQIRETIPVPKAPNLAQRPLNILCGHRVREGQQWDARKAITDTAKAYWASFTTILDEDIPEEAFLNLIDAHSFVLCAEGGGLDPSPKAWQALLRGAIPIIRRNSLYDAYKHLPVVFVDEWSADALTLDNLELWKNELLPNFDDPAQRANVLERLSLKYWWDYIPKP</sequence>
<keyword evidence="2" id="KW-1185">Reference proteome</keyword>
<evidence type="ECO:0000313" key="1">
    <source>
        <dbReference type="EMBL" id="GGX74972.1"/>
    </source>
</evidence>
<dbReference type="Proteomes" id="UP000600865">
    <property type="component" value="Unassembled WGS sequence"/>
</dbReference>
<evidence type="ECO:0008006" key="3">
    <source>
        <dbReference type="Google" id="ProtNLM"/>
    </source>
</evidence>
<organism evidence="1 2">
    <name type="scientific">Litorimonas cladophorae</name>
    <dbReference type="NCBI Taxonomy" id="1220491"/>
    <lineage>
        <taxon>Bacteria</taxon>
        <taxon>Pseudomonadati</taxon>
        <taxon>Pseudomonadota</taxon>
        <taxon>Alphaproteobacteria</taxon>
        <taxon>Maricaulales</taxon>
        <taxon>Robiginitomaculaceae</taxon>
    </lineage>
</organism>
<dbReference type="EMBL" id="BMYV01000003">
    <property type="protein sequence ID" value="GGX74972.1"/>
    <property type="molecule type" value="Genomic_DNA"/>
</dbReference>
<dbReference type="AlphaFoldDB" id="A0A918KUN4"/>
<proteinExistence type="predicted"/>
<protein>
    <recommendedName>
        <fullName evidence="3">Exostosin family protein</fullName>
    </recommendedName>
</protein>
<reference evidence="1 2" key="1">
    <citation type="journal article" date="2014" name="Int. J. Syst. Evol. Microbiol.">
        <title>Complete genome sequence of Corynebacterium casei LMG S-19264T (=DSM 44701T), isolated from a smear-ripened cheese.</title>
        <authorList>
            <consortium name="US DOE Joint Genome Institute (JGI-PGF)"/>
            <person name="Walter F."/>
            <person name="Albersmeier A."/>
            <person name="Kalinowski J."/>
            <person name="Ruckert C."/>
        </authorList>
    </citation>
    <scope>NUCLEOTIDE SEQUENCE [LARGE SCALE GENOMIC DNA]</scope>
    <source>
        <strain evidence="1 2">KCTC 23968</strain>
    </source>
</reference>